<evidence type="ECO:0000313" key="4">
    <source>
        <dbReference type="EMBL" id="KAF2190597.1"/>
    </source>
</evidence>
<keyword evidence="5" id="KW-1185">Reference proteome</keyword>
<dbReference type="PANTHER" id="PTHR24320:SF272">
    <property type="entry name" value="NAD(P)-BINDING ROSSMANN-FOLD SUPERFAMILY PROTEIN"/>
    <property type="match status" value="1"/>
</dbReference>
<organism evidence="4 5">
    <name type="scientific">Zopfia rhizophila CBS 207.26</name>
    <dbReference type="NCBI Taxonomy" id="1314779"/>
    <lineage>
        <taxon>Eukaryota</taxon>
        <taxon>Fungi</taxon>
        <taxon>Dikarya</taxon>
        <taxon>Ascomycota</taxon>
        <taxon>Pezizomycotina</taxon>
        <taxon>Dothideomycetes</taxon>
        <taxon>Dothideomycetes incertae sedis</taxon>
        <taxon>Zopfiaceae</taxon>
        <taxon>Zopfia</taxon>
    </lineage>
</organism>
<feature type="region of interest" description="Disordered" evidence="3">
    <location>
        <begin position="1"/>
        <end position="20"/>
    </location>
</feature>
<proteinExistence type="inferred from homology"/>
<dbReference type="EMBL" id="ML994618">
    <property type="protein sequence ID" value="KAF2190597.1"/>
    <property type="molecule type" value="Genomic_DNA"/>
</dbReference>
<sequence>MSFRYAEAHNTKGPGDARPTALQIVNDNDLEGKLEGKVAFVIGTSSGIGIETVRALKATGMRVFAAAQISRKQKQPSLIHLDLNSLACVRKCAKEFLEKSDKLNILVNNAAIMVCPKGRTTDGFELQFGTNHLAHFLLFNLLKEILLKSATAQFASCVVNVSSTEHRVSQIHFENMNLKGIYIPFMGYRQSKLANIYMANEIERRYGSKNLHSFSLHLSDIWTGLQKYVSDEQMNQCKENPMVVSHMTEQGAATQVWAALDKEFKGKGDLEGYTILSPGHEKYAYDEEAEKKLWKVSLELVGLKDDQLGGFGAIRPDID</sequence>
<dbReference type="InterPro" id="IPR002347">
    <property type="entry name" value="SDR_fam"/>
</dbReference>
<gene>
    <name evidence="4" type="ORF">K469DRAFT_733309</name>
</gene>
<dbReference type="PANTHER" id="PTHR24320">
    <property type="entry name" value="RETINOL DEHYDROGENASE"/>
    <property type="match status" value="1"/>
</dbReference>
<dbReference type="Proteomes" id="UP000800200">
    <property type="component" value="Unassembled WGS sequence"/>
</dbReference>
<dbReference type="InterPro" id="IPR036291">
    <property type="entry name" value="NAD(P)-bd_dom_sf"/>
</dbReference>
<dbReference type="Pfam" id="PF00106">
    <property type="entry name" value="adh_short"/>
    <property type="match status" value="1"/>
</dbReference>
<feature type="compositionally biased region" description="Basic and acidic residues" evidence="3">
    <location>
        <begin position="1"/>
        <end position="10"/>
    </location>
</feature>
<accession>A0A6A6EEX2</accession>
<name>A0A6A6EEX2_9PEZI</name>
<dbReference type="GO" id="GO:0016491">
    <property type="term" value="F:oxidoreductase activity"/>
    <property type="evidence" value="ECO:0007669"/>
    <property type="project" value="UniProtKB-KW"/>
</dbReference>
<dbReference type="OrthoDB" id="191139at2759"/>
<dbReference type="Gene3D" id="3.40.50.720">
    <property type="entry name" value="NAD(P)-binding Rossmann-like Domain"/>
    <property type="match status" value="1"/>
</dbReference>
<dbReference type="PRINTS" id="PR00081">
    <property type="entry name" value="GDHRDH"/>
</dbReference>
<comment type="similarity">
    <text evidence="1">Belongs to the short-chain dehydrogenases/reductases (SDR) family.</text>
</comment>
<evidence type="ECO:0000313" key="5">
    <source>
        <dbReference type="Proteomes" id="UP000800200"/>
    </source>
</evidence>
<dbReference type="AlphaFoldDB" id="A0A6A6EEX2"/>
<evidence type="ECO:0000256" key="1">
    <source>
        <dbReference type="ARBA" id="ARBA00006484"/>
    </source>
</evidence>
<evidence type="ECO:0000256" key="3">
    <source>
        <dbReference type="SAM" id="MobiDB-lite"/>
    </source>
</evidence>
<protein>
    <submittedName>
        <fullName evidence="4">NAD(P)-binding protein</fullName>
    </submittedName>
</protein>
<reference evidence="4" key="1">
    <citation type="journal article" date="2020" name="Stud. Mycol.">
        <title>101 Dothideomycetes genomes: a test case for predicting lifestyles and emergence of pathogens.</title>
        <authorList>
            <person name="Haridas S."/>
            <person name="Albert R."/>
            <person name="Binder M."/>
            <person name="Bloem J."/>
            <person name="Labutti K."/>
            <person name="Salamov A."/>
            <person name="Andreopoulos B."/>
            <person name="Baker S."/>
            <person name="Barry K."/>
            <person name="Bills G."/>
            <person name="Bluhm B."/>
            <person name="Cannon C."/>
            <person name="Castanera R."/>
            <person name="Culley D."/>
            <person name="Daum C."/>
            <person name="Ezra D."/>
            <person name="Gonzalez J."/>
            <person name="Henrissat B."/>
            <person name="Kuo A."/>
            <person name="Liang C."/>
            <person name="Lipzen A."/>
            <person name="Lutzoni F."/>
            <person name="Magnuson J."/>
            <person name="Mondo S."/>
            <person name="Nolan M."/>
            <person name="Ohm R."/>
            <person name="Pangilinan J."/>
            <person name="Park H.-J."/>
            <person name="Ramirez L."/>
            <person name="Alfaro M."/>
            <person name="Sun H."/>
            <person name="Tritt A."/>
            <person name="Yoshinaga Y."/>
            <person name="Zwiers L.-H."/>
            <person name="Turgeon B."/>
            <person name="Goodwin S."/>
            <person name="Spatafora J."/>
            <person name="Crous P."/>
            <person name="Grigoriev I."/>
        </authorList>
    </citation>
    <scope>NUCLEOTIDE SEQUENCE</scope>
    <source>
        <strain evidence="4">CBS 207.26</strain>
    </source>
</reference>
<keyword evidence="2" id="KW-0560">Oxidoreductase</keyword>
<dbReference type="SUPFAM" id="SSF51735">
    <property type="entry name" value="NAD(P)-binding Rossmann-fold domains"/>
    <property type="match status" value="1"/>
</dbReference>
<evidence type="ECO:0000256" key="2">
    <source>
        <dbReference type="ARBA" id="ARBA00023002"/>
    </source>
</evidence>